<dbReference type="AlphaFoldDB" id="A0A0L8BQA4"/>
<dbReference type="Proteomes" id="UP000037425">
    <property type="component" value="Unassembled WGS sequence"/>
</dbReference>
<evidence type="ECO:0000313" key="11">
    <source>
        <dbReference type="EMBL" id="KOF16886.1"/>
    </source>
</evidence>
<accession>A0A0L8BQA4</accession>
<keyword evidence="4 11" id="KW-0808">Transferase</keyword>
<dbReference type="EMBL" id="LGAP01000014">
    <property type="protein sequence ID" value="KOF16886.1"/>
    <property type="molecule type" value="Genomic_DNA"/>
</dbReference>
<proteinExistence type="inferred from homology"/>
<keyword evidence="7 9" id="KW-0472">Membrane</keyword>
<evidence type="ECO:0000256" key="3">
    <source>
        <dbReference type="ARBA" id="ARBA00022475"/>
    </source>
</evidence>
<dbReference type="OrthoDB" id="9808602at2"/>
<dbReference type="GO" id="GO:0005886">
    <property type="term" value="C:plasma membrane"/>
    <property type="evidence" value="ECO:0007669"/>
    <property type="project" value="UniProtKB-SubCell"/>
</dbReference>
<comment type="subcellular location">
    <subcellularLocation>
        <location evidence="1">Cell membrane</location>
    </subcellularLocation>
</comment>
<dbReference type="PATRIC" id="fig|106592.7.peg.1879"/>
<comment type="similarity">
    <text evidence="2">Belongs to the bacterial sugar transferase family.</text>
</comment>
<feature type="domain" description="Bacterial sugar transferase" evidence="10">
    <location>
        <begin position="28"/>
        <end position="219"/>
    </location>
</feature>
<keyword evidence="3" id="KW-1003">Cell membrane</keyword>
<evidence type="ECO:0000259" key="10">
    <source>
        <dbReference type="Pfam" id="PF02397"/>
    </source>
</evidence>
<dbReference type="GO" id="GO:0000271">
    <property type="term" value="P:polysaccharide biosynthetic process"/>
    <property type="evidence" value="ECO:0007669"/>
    <property type="project" value="UniProtKB-KW"/>
</dbReference>
<dbReference type="PANTHER" id="PTHR30576">
    <property type="entry name" value="COLANIC BIOSYNTHESIS UDP-GLUCOSE LIPID CARRIER TRANSFERASE"/>
    <property type="match status" value="1"/>
</dbReference>
<feature type="transmembrane region" description="Helical" evidence="9">
    <location>
        <begin position="33"/>
        <end position="57"/>
    </location>
</feature>
<evidence type="ECO:0000256" key="9">
    <source>
        <dbReference type="SAM" id="Phobius"/>
    </source>
</evidence>
<comment type="caution">
    <text evidence="11">The sequence shown here is derived from an EMBL/GenBank/DDBJ whole genome shotgun (WGS) entry which is preliminary data.</text>
</comment>
<dbReference type="Pfam" id="PF02397">
    <property type="entry name" value="Bac_transf"/>
    <property type="match status" value="1"/>
</dbReference>
<evidence type="ECO:0000256" key="2">
    <source>
        <dbReference type="ARBA" id="ARBA00006464"/>
    </source>
</evidence>
<gene>
    <name evidence="11" type="ORF">AC244_20250</name>
</gene>
<dbReference type="PANTHER" id="PTHR30576:SF4">
    <property type="entry name" value="UNDECAPRENYL-PHOSPHATE GALACTOSE PHOSPHOTRANSFERASE"/>
    <property type="match status" value="1"/>
</dbReference>
<evidence type="ECO:0000256" key="6">
    <source>
        <dbReference type="ARBA" id="ARBA00022989"/>
    </source>
</evidence>
<name>A0A0L8BQA4_ENSAD</name>
<keyword evidence="8" id="KW-0270">Exopolysaccharide synthesis</keyword>
<protein>
    <submittedName>
        <fullName evidence="11">Sugar transferase</fullName>
    </submittedName>
</protein>
<evidence type="ECO:0000256" key="1">
    <source>
        <dbReference type="ARBA" id="ARBA00004236"/>
    </source>
</evidence>
<reference evidence="12" key="1">
    <citation type="submission" date="2015-07" db="EMBL/GenBank/DDBJ databases">
        <title>Whole genome sequence of an Ensifer adhaerens strain isolated from a cave pool in the Wind Cave National Park.</title>
        <authorList>
            <person name="Eng W.W.H."/>
            <person name="Gan H.M."/>
            <person name="Barton H.A."/>
            <person name="Savka M.A."/>
        </authorList>
    </citation>
    <scope>NUCLEOTIDE SEQUENCE [LARGE SCALE GENOMIC DNA]</scope>
    <source>
        <strain evidence="12">SD006</strain>
    </source>
</reference>
<keyword evidence="6 9" id="KW-1133">Transmembrane helix</keyword>
<evidence type="ECO:0000256" key="8">
    <source>
        <dbReference type="ARBA" id="ARBA00023169"/>
    </source>
</evidence>
<organism evidence="11 12">
    <name type="scientific">Ensifer adhaerens</name>
    <name type="common">Sinorhizobium morelense</name>
    <dbReference type="NCBI Taxonomy" id="106592"/>
    <lineage>
        <taxon>Bacteria</taxon>
        <taxon>Pseudomonadati</taxon>
        <taxon>Pseudomonadota</taxon>
        <taxon>Alphaproteobacteria</taxon>
        <taxon>Hyphomicrobiales</taxon>
        <taxon>Rhizobiaceae</taxon>
        <taxon>Sinorhizobium/Ensifer group</taxon>
        <taxon>Ensifer</taxon>
    </lineage>
</organism>
<evidence type="ECO:0000256" key="4">
    <source>
        <dbReference type="ARBA" id="ARBA00022679"/>
    </source>
</evidence>
<keyword evidence="5 9" id="KW-0812">Transmembrane</keyword>
<sequence>MLSVSDGAAHQRHTARGAIAARRGSRSKRLIDVTISILALIFLAPALALIAIALVIVDGRPIIFRQARVGAQGKMFECLKFRTMRRDAAERLAELLASDPERNREWMEKRKLVGDPRVHWLGKILRMTCLDELPQFYNVLRGDMSLVGPRPISLEETEKYGPNLHYYTALKPGITGMWQVKRRPETTYDERVQFDIDYYQSRSIYLDIVIIVKTVGVVLFATNEI</sequence>
<dbReference type="GO" id="GO:0016780">
    <property type="term" value="F:phosphotransferase activity, for other substituted phosphate groups"/>
    <property type="evidence" value="ECO:0007669"/>
    <property type="project" value="TreeGrafter"/>
</dbReference>
<dbReference type="InterPro" id="IPR003362">
    <property type="entry name" value="Bact_transf"/>
</dbReference>
<evidence type="ECO:0000256" key="5">
    <source>
        <dbReference type="ARBA" id="ARBA00022692"/>
    </source>
</evidence>
<evidence type="ECO:0000313" key="12">
    <source>
        <dbReference type="Proteomes" id="UP000037425"/>
    </source>
</evidence>
<dbReference type="RefSeq" id="WP_053250599.1">
    <property type="nucleotide sequence ID" value="NZ_LGAP01000014.1"/>
</dbReference>
<evidence type="ECO:0000256" key="7">
    <source>
        <dbReference type="ARBA" id="ARBA00023136"/>
    </source>
</evidence>